<name>A0A382I3I7_9ZZZZ</name>
<accession>A0A382I3I7</accession>
<dbReference type="EMBL" id="UINC01064952">
    <property type="protein sequence ID" value="SVB94118.1"/>
    <property type="molecule type" value="Genomic_DNA"/>
</dbReference>
<feature type="non-terminal residue" evidence="1">
    <location>
        <position position="1"/>
    </location>
</feature>
<sequence>KNAVKIPIAYVCQYTANRKTNKQKIQNAVR</sequence>
<proteinExistence type="predicted"/>
<reference evidence="1" key="1">
    <citation type="submission" date="2018-05" db="EMBL/GenBank/DDBJ databases">
        <authorList>
            <person name="Lanie J.A."/>
            <person name="Ng W.-L."/>
            <person name="Kazmierczak K.M."/>
            <person name="Andrzejewski T.M."/>
            <person name="Davidsen T.M."/>
            <person name="Wayne K.J."/>
            <person name="Tettelin H."/>
            <person name="Glass J.I."/>
            <person name="Rusch D."/>
            <person name="Podicherti R."/>
            <person name="Tsui H.-C.T."/>
            <person name="Winkler M.E."/>
        </authorList>
    </citation>
    <scope>NUCLEOTIDE SEQUENCE</scope>
</reference>
<gene>
    <name evidence="1" type="ORF">METZ01_LOCUS246972</name>
</gene>
<organism evidence="1">
    <name type="scientific">marine metagenome</name>
    <dbReference type="NCBI Taxonomy" id="408172"/>
    <lineage>
        <taxon>unclassified sequences</taxon>
        <taxon>metagenomes</taxon>
        <taxon>ecological metagenomes</taxon>
    </lineage>
</organism>
<protein>
    <submittedName>
        <fullName evidence="1">Uncharacterized protein</fullName>
    </submittedName>
</protein>
<evidence type="ECO:0000313" key="1">
    <source>
        <dbReference type="EMBL" id="SVB94118.1"/>
    </source>
</evidence>
<dbReference type="AlphaFoldDB" id="A0A382I3I7"/>